<dbReference type="EMBL" id="BAAADU010000002">
    <property type="protein sequence ID" value="GAA0650370.1"/>
    <property type="molecule type" value="Genomic_DNA"/>
</dbReference>
<dbReference type="Proteomes" id="UP001500194">
    <property type="component" value="Unassembled WGS sequence"/>
</dbReference>
<gene>
    <name evidence="1" type="ORF">GCM10009019_11490</name>
</gene>
<evidence type="ECO:0000313" key="1">
    <source>
        <dbReference type="EMBL" id="GAA0650370.1"/>
    </source>
</evidence>
<dbReference type="InterPro" id="IPR055944">
    <property type="entry name" value="DUF7522"/>
</dbReference>
<name>A0AAV3SZF6_9EURY</name>
<reference evidence="1 2" key="1">
    <citation type="journal article" date="2019" name="Int. J. Syst. Evol. Microbiol.">
        <title>The Global Catalogue of Microorganisms (GCM) 10K type strain sequencing project: providing services to taxonomists for standard genome sequencing and annotation.</title>
        <authorList>
            <consortium name="The Broad Institute Genomics Platform"/>
            <consortium name="The Broad Institute Genome Sequencing Center for Infectious Disease"/>
            <person name="Wu L."/>
            <person name="Ma J."/>
        </authorList>
    </citation>
    <scope>NUCLEOTIDE SEQUENCE [LARGE SCALE GENOMIC DNA]</scope>
    <source>
        <strain evidence="1 2">JCM 16327</strain>
    </source>
</reference>
<evidence type="ECO:0000313" key="2">
    <source>
        <dbReference type="Proteomes" id="UP001500194"/>
    </source>
</evidence>
<keyword evidence="2" id="KW-1185">Reference proteome</keyword>
<dbReference type="RefSeq" id="WP_227261150.1">
    <property type="nucleotide sequence ID" value="NZ_BAAADU010000002.1"/>
</dbReference>
<accession>A0AAV3SZF6</accession>
<dbReference type="AlphaFoldDB" id="A0AAV3SZF6"/>
<dbReference type="GeneID" id="68571724"/>
<proteinExistence type="predicted"/>
<dbReference type="Pfam" id="PF24366">
    <property type="entry name" value="DUF7522"/>
    <property type="match status" value="1"/>
</dbReference>
<protein>
    <recommendedName>
        <fullName evidence="3">DUF2004 domain-containing protein</fullName>
    </recommendedName>
</protein>
<organism evidence="1 2">
    <name type="scientific">Salarchaeum japonicum</name>
    <dbReference type="NCBI Taxonomy" id="555573"/>
    <lineage>
        <taxon>Archaea</taxon>
        <taxon>Methanobacteriati</taxon>
        <taxon>Methanobacteriota</taxon>
        <taxon>Stenosarchaea group</taxon>
        <taxon>Halobacteria</taxon>
        <taxon>Halobacteriales</taxon>
        <taxon>Halobacteriaceae</taxon>
    </lineage>
</organism>
<sequence>MSRDTAALTTHLRERLGPNLRLVFDYQGEEVTFSYVRDDLPRDLVQKRCELMVELYQNEYRELVQRGDDEVELTSLTASLHLFDIGLILNLRDPTDPQGGVAFTFDYETGSRLIGFVAECSEVLYGDVHHTVPDDPLSDLVE</sequence>
<comment type="caution">
    <text evidence="1">The sequence shown here is derived from an EMBL/GenBank/DDBJ whole genome shotgun (WGS) entry which is preliminary data.</text>
</comment>
<evidence type="ECO:0008006" key="3">
    <source>
        <dbReference type="Google" id="ProtNLM"/>
    </source>
</evidence>